<evidence type="ECO:0000313" key="3">
    <source>
        <dbReference type="Proteomes" id="UP001187682"/>
    </source>
</evidence>
<protein>
    <submittedName>
        <fullName evidence="2">Related to ribosomal protein YmL11, mitochondrial</fullName>
    </submittedName>
</protein>
<comment type="caution">
    <text evidence="2">The sequence shown here is derived from an EMBL/GenBank/DDBJ whole genome shotgun (WGS) entry which is preliminary data.</text>
</comment>
<dbReference type="InterPro" id="IPR043141">
    <property type="entry name" value="Ribosomal_uL10-like_sf"/>
</dbReference>
<dbReference type="PANTHER" id="PTHR11560">
    <property type="entry name" value="39S RIBOSOMAL PROTEIN L10, MITOCHONDRIAL"/>
    <property type="match status" value="1"/>
</dbReference>
<reference evidence="2" key="1">
    <citation type="submission" date="2018-03" db="EMBL/GenBank/DDBJ databases">
        <authorList>
            <person name="Guldener U."/>
        </authorList>
    </citation>
    <scope>NUCLEOTIDE SEQUENCE</scope>
</reference>
<dbReference type="GO" id="GO:0005840">
    <property type="term" value="C:ribosome"/>
    <property type="evidence" value="ECO:0007669"/>
    <property type="project" value="UniProtKB-KW"/>
</dbReference>
<keyword evidence="2" id="KW-0687">Ribonucleoprotein</keyword>
<dbReference type="EMBL" id="ONZQ02000009">
    <property type="protein sequence ID" value="SPO04136.1"/>
    <property type="molecule type" value="Genomic_DNA"/>
</dbReference>
<dbReference type="InterPro" id="IPR047865">
    <property type="entry name" value="Ribosomal_uL10_bac_type"/>
</dbReference>
<gene>
    <name evidence="2" type="ORF">DNG_06819</name>
</gene>
<dbReference type="AlphaFoldDB" id="A0AAE8N0I5"/>
<comment type="similarity">
    <text evidence="1">Belongs to the universal ribosomal protein uL10 family.</text>
</comment>
<sequence>MAPRIPRGALTLARPLLDLPSRRLLPRALSTTAPSLAVVASSRSALPADYVPATQPPSARRPEKREAQLIRSYTSLLRSTPLMLFFQHNNLTAVEWIAVRRELNAALSRVGPVSIPGVEGKLDGEDLSGQIKLEVLRVKMFDVALKITEFFDAEAARADPNTQRTKRHGPLVHDLSLAAYEASSKGDQAAAKAEGSTYAQLSPLFSGPLAALVFPALSPAHLAAALTVLAPSPGGAFAAPSRKKFPGYYDPVVQGALSKLLLIGGRVEGKVFDGDGVRWVGGIEGGLDGLRASLVGMLQGVGMGLTGALESAPKNVWFALEGRRMQLEDESKGETKEEAKE</sequence>
<keyword evidence="2" id="KW-0689">Ribosomal protein</keyword>
<name>A0AAE8N0I5_9PEZI</name>
<proteinExistence type="inferred from homology"/>
<evidence type="ECO:0000256" key="1">
    <source>
        <dbReference type="ARBA" id="ARBA00008889"/>
    </source>
</evidence>
<keyword evidence="3" id="KW-1185">Reference proteome</keyword>
<evidence type="ECO:0000313" key="2">
    <source>
        <dbReference type="EMBL" id="SPO04136.1"/>
    </source>
</evidence>
<dbReference type="SUPFAM" id="SSF160369">
    <property type="entry name" value="Ribosomal protein L10-like"/>
    <property type="match status" value="1"/>
</dbReference>
<accession>A0AAE8N0I5</accession>
<organism evidence="2 3">
    <name type="scientific">Cephalotrichum gorgonifer</name>
    <dbReference type="NCBI Taxonomy" id="2041049"/>
    <lineage>
        <taxon>Eukaryota</taxon>
        <taxon>Fungi</taxon>
        <taxon>Dikarya</taxon>
        <taxon>Ascomycota</taxon>
        <taxon>Pezizomycotina</taxon>
        <taxon>Sordariomycetes</taxon>
        <taxon>Hypocreomycetidae</taxon>
        <taxon>Microascales</taxon>
        <taxon>Microascaceae</taxon>
        <taxon>Cephalotrichum</taxon>
    </lineage>
</organism>
<dbReference type="Proteomes" id="UP001187682">
    <property type="component" value="Unassembled WGS sequence"/>
</dbReference>
<dbReference type="Gene3D" id="3.30.70.1730">
    <property type="match status" value="1"/>
</dbReference>